<dbReference type="InterPro" id="IPR001810">
    <property type="entry name" value="F-box_dom"/>
</dbReference>
<dbReference type="EMBL" id="KK852507">
    <property type="protein sequence ID" value="KDR22458.1"/>
    <property type="molecule type" value="Genomic_DNA"/>
</dbReference>
<accession>A0A067RHD5</accession>
<dbReference type="eggNOG" id="ENOG502S6T2">
    <property type="taxonomic scope" value="Eukaryota"/>
</dbReference>
<keyword evidence="3" id="KW-1185">Reference proteome</keyword>
<evidence type="ECO:0000313" key="2">
    <source>
        <dbReference type="EMBL" id="KDR22458.1"/>
    </source>
</evidence>
<reference evidence="2 3" key="1">
    <citation type="journal article" date="2014" name="Nat. Commun.">
        <title>Molecular traces of alternative social organization in a termite genome.</title>
        <authorList>
            <person name="Terrapon N."/>
            <person name="Li C."/>
            <person name="Robertson H.M."/>
            <person name="Ji L."/>
            <person name="Meng X."/>
            <person name="Booth W."/>
            <person name="Chen Z."/>
            <person name="Childers C.P."/>
            <person name="Glastad K.M."/>
            <person name="Gokhale K."/>
            <person name="Gowin J."/>
            <person name="Gronenberg W."/>
            <person name="Hermansen R.A."/>
            <person name="Hu H."/>
            <person name="Hunt B.G."/>
            <person name="Huylmans A.K."/>
            <person name="Khalil S.M."/>
            <person name="Mitchell R.D."/>
            <person name="Munoz-Torres M.C."/>
            <person name="Mustard J.A."/>
            <person name="Pan H."/>
            <person name="Reese J.T."/>
            <person name="Scharf M.E."/>
            <person name="Sun F."/>
            <person name="Vogel H."/>
            <person name="Xiao J."/>
            <person name="Yang W."/>
            <person name="Yang Z."/>
            <person name="Yang Z."/>
            <person name="Zhou J."/>
            <person name="Zhu J."/>
            <person name="Brent C.S."/>
            <person name="Elsik C.G."/>
            <person name="Goodisman M.A."/>
            <person name="Liberles D.A."/>
            <person name="Roe R.M."/>
            <person name="Vargo E.L."/>
            <person name="Vilcinskas A."/>
            <person name="Wang J."/>
            <person name="Bornberg-Bauer E."/>
            <person name="Korb J."/>
            <person name="Zhang G."/>
            <person name="Liebig J."/>
        </authorList>
    </citation>
    <scope>NUCLEOTIDE SEQUENCE [LARGE SCALE GENOMIC DNA]</scope>
    <source>
        <tissue evidence="2">Whole organism</tissue>
    </source>
</reference>
<dbReference type="PROSITE" id="PS50181">
    <property type="entry name" value="FBOX"/>
    <property type="match status" value="1"/>
</dbReference>
<name>A0A067RHD5_ZOONE</name>
<dbReference type="OrthoDB" id="6077919at2759"/>
<proteinExistence type="predicted"/>
<dbReference type="Proteomes" id="UP000027135">
    <property type="component" value="Unassembled WGS sequence"/>
</dbReference>
<sequence length="480" mass="55303">MSLSNGLLMSCVSRKVNTSSLPCANPKENLTCLFVNRKHFTQEYFDHNIFVGMIKFIRFITSKIRSGSDGQNDVGACGQQEQQLHITDLPTEVLALIFEYCSYNVLAGQVRLVCKRFCDVATLVLNWGFSTLGPKIDRATVEIVPRMGQVQTKEERRATNRVFIALMIMKCQYRLLRAVTWRHICNPYSGSGHLECFYGGSLLDEFLRFLQLAHECPKDLGDNLLYPDYKNEVDILNVRCLIFTNHFEKTTEKLNNNYSISGAKLIDLFDCLVQKDGRTIPYEQAVTANGTECHIKARYRMPYTWFCSLPSSHAQPNKWNEKQRPIYLRMCQLINGRNHFFLEKIHHEKELLIRKGRNILILKYILPSLYYGFRQNFGCLFFYGTMKLLALDLNFHEELTPAGQLFDYFNLDFLTSHNEADTSDGVVNVPEPSKMDLNIDIELHSPLKLAPIKCWESSQVRIATSADVAVVWGYDHIFFC</sequence>
<evidence type="ECO:0000313" key="3">
    <source>
        <dbReference type="Proteomes" id="UP000027135"/>
    </source>
</evidence>
<organism evidence="2 3">
    <name type="scientific">Zootermopsis nevadensis</name>
    <name type="common">Dampwood termite</name>
    <dbReference type="NCBI Taxonomy" id="136037"/>
    <lineage>
        <taxon>Eukaryota</taxon>
        <taxon>Metazoa</taxon>
        <taxon>Ecdysozoa</taxon>
        <taxon>Arthropoda</taxon>
        <taxon>Hexapoda</taxon>
        <taxon>Insecta</taxon>
        <taxon>Pterygota</taxon>
        <taxon>Neoptera</taxon>
        <taxon>Polyneoptera</taxon>
        <taxon>Dictyoptera</taxon>
        <taxon>Blattodea</taxon>
        <taxon>Blattoidea</taxon>
        <taxon>Termitoidae</taxon>
        <taxon>Termopsidae</taxon>
        <taxon>Zootermopsis</taxon>
    </lineage>
</organism>
<dbReference type="SUPFAM" id="SSF81383">
    <property type="entry name" value="F-box domain"/>
    <property type="match status" value="1"/>
</dbReference>
<dbReference type="InterPro" id="IPR036047">
    <property type="entry name" value="F-box-like_dom_sf"/>
</dbReference>
<dbReference type="Pfam" id="PF12937">
    <property type="entry name" value="F-box-like"/>
    <property type="match status" value="1"/>
</dbReference>
<dbReference type="Gene3D" id="1.20.1280.50">
    <property type="match status" value="1"/>
</dbReference>
<gene>
    <name evidence="2" type="ORF">L798_01454</name>
</gene>
<evidence type="ECO:0000259" key="1">
    <source>
        <dbReference type="PROSITE" id="PS50181"/>
    </source>
</evidence>
<protein>
    <recommendedName>
        <fullName evidence="1">F-box domain-containing protein</fullName>
    </recommendedName>
</protein>
<dbReference type="AlphaFoldDB" id="A0A067RHD5"/>
<dbReference type="InParanoid" id="A0A067RHD5"/>
<feature type="domain" description="F-box" evidence="1">
    <location>
        <begin position="83"/>
        <end position="132"/>
    </location>
</feature>